<comment type="similarity">
    <text evidence="1">Belongs to the 'GDXG' lipolytic enzyme family.</text>
</comment>
<reference evidence="5 6" key="1">
    <citation type="submission" date="2018-02" db="EMBL/GenBank/DDBJ databases">
        <title>Genomic Encyclopedia of Archaeal and Bacterial Type Strains, Phase II (KMG-II): from individual species to whole genera.</title>
        <authorList>
            <person name="Goeker M."/>
        </authorList>
    </citation>
    <scope>NUCLEOTIDE SEQUENCE [LARGE SCALE GENOMIC DNA]</scope>
    <source>
        <strain evidence="5 6">YU 961-1</strain>
    </source>
</reference>
<dbReference type="PANTHER" id="PTHR48081:SF30">
    <property type="entry name" value="ACETYL-HYDROLASE LIPR-RELATED"/>
    <property type="match status" value="1"/>
</dbReference>
<dbReference type="EMBL" id="PTIX01000006">
    <property type="protein sequence ID" value="PPK67924.1"/>
    <property type="molecule type" value="Genomic_DNA"/>
</dbReference>
<evidence type="ECO:0000256" key="1">
    <source>
        <dbReference type="ARBA" id="ARBA00010515"/>
    </source>
</evidence>
<evidence type="ECO:0000313" key="5">
    <source>
        <dbReference type="EMBL" id="PPK67924.1"/>
    </source>
</evidence>
<organism evidence="5 6">
    <name type="scientific">Actinokineospora auranticolor</name>
    <dbReference type="NCBI Taxonomy" id="155976"/>
    <lineage>
        <taxon>Bacteria</taxon>
        <taxon>Bacillati</taxon>
        <taxon>Actinomycetota</taxon>
        <taxon>Actinomycetes</taxon>
        <taxon>Pseudonocardiales</taxon>
        <taxon>Pseudonocardiaceae</taxon>
        <taxon>Actinokineospora</taxon>
    </lineage>
</organism>
<protein>
    <submittedName>
        <fullName evidence="5">Acetyl esterase/lipase</fullName>
    </submittedName>
</protein>
<evidence type="ECO:0000259" key="4">
    <source>
        <dbReference type="Pfam" id="PF07859"/>
    </source>
</evidence>
<dbReference type="InterPro" id="IPR050300">
    <property type="entry name" value="GDXG_lipolytic_enzyme"/>
</dbReference>
<gene>
    <name evidence="5" type="ORF">CLV40_106155</name>
</gene>
<dbReference type="GO" id="GO:0004806">
    <property type="term" value="F:triacylglycerol lipase activity"/>
    <property type="evidence" value="ECO:0007669"/>
    <property type="project" value="TreeGrafter"/>
</dbReference>
<dbReference type="InterPro" id="IPR033140">
    <property type="entry name" value="Lipase_GDXG_put_SER_AS"/>
</dbReference>
<name>A0A2S6GRR9_9PSEU</name>
<evidence type="ECO:0000256" key="3">
    <source>
        <dbReference type="PROSITE-ProRule" id="PRU10038"/>
    </source>
</evidence>
<feature type="active site" evidence="3">
    <location>
        <position position="167"/>
    </location>
</feature>
<keyword evidence="2" id="KW-0378">Hydrolase</keyword>
<accession>A0A2S6GRR9</accession>
<dbReference type="InterPro" id="IPR002168">
    <property type="entry name" value="Lipase_GDXG_HIS_AS"/>
</dbReference>
<keyword evidence="6" id="KW-1185">Reference proteome</keyword>
<dbReference type="Gene3D" id="3.40.50.1820">
    <property type="entry name" value="alpha/beta hydrolase"/>
    <property type="match status" value="1"/>
</dbReference>
<dbReference type="Proteomes" id="UP000239203">
    <property type="component" value="Unassembled WGS sequence"/>
</dbReference>
<proteinExistence type="inferred from homology"/>
<comment type="caution">
    <text evidence="5">The sequence shown here is derived from an EMBL/GenBank/DDBJ whole genome shotgun (WGS) entry which is preliminary data.</text>
</comment>
<dbReference type="InterPro" id="IPR013094">
    <property type="entry name" value="AB_hydrolase_3"/>
</dbReference>
<dbReference type="SUPFAM" id="SSF53474">
    <property type="entry name" value="alpha/beta-Hydrolases"/>
    <property type="match status" value="1"/>
</dbReference>
<evidence type="ECO:0000313" key="6">
    <source>
        <dbReference type="Proteomes" id="UP000239203"/>
    </source>
</evidence>
<sequence length="324" mass="34533">MDQVGCAMAELPEPSVQARALARFLLTGVRPLADRLVLGGTRLRAVRELYDSVGFTPLPRGTRIRAVSQSHGYGEVTGLWITAREADERAGALLYLHGGGFVLGSLRTHRHLAAALSQATGLPVLLLDYRRAPEHPYPAAADDTLAAYHWLLDQGHAPGRVVVAGDSAGGHLVAGLLAELTKARAPMPGAAVLFSPFLDLTCADLDARDSARRDPYIPPARAREVAALYAGALGVDHPRLAVLRGSKRRWPPTLVQVGDTECLLGDAERLAAAMVAAGAHCELEVWPGQVHAFPVFFPIVPEGRLAIQRVGVFVREATATELAA</sequence>
<feature type="domain" description="Alpha/beta hydrolase fold-3" evidence="4">
    <location>
        <begin position="93"/>
        <end position="293"/>
    </location>
</feature>
<dbReference type="PROSITE" id="PS01174">
    <property type="entry name" value="LIPASE_GDXG_SER"/>
    <property type="match status" value="1"/>
</dbReference>
<evidence type="ECO:0000256" key="2">
    <source>
        <dbReference type="ARBA" id="ARBA00022801"/>
    </source>
</evidence>
<dbReference type="AlphaFoldDB" id="A0A2S6GRR9"/>
<dbReference type="InterPro" id="IPR029058">
    <property type="entry name" value="AB_hydrolase_fold"/>
</dbReference>
<dbReference type="Pfam" id="PF07859">
    <property type="entry name" value="Abhydrolase_3"/>
    <property type="match status" value="1"/>
</dbReference>
<dbReference type="PROSITE" id="PS01173">
    <property type="entry name" value="LIPASE_GDXG_HIS"/>
    <property type="match status" value="1"/>
</dbReference>
<dbReference type="PANTHER" id="PTHR48081">
    <property type="entry name" value="AB HYDROLASE SUPERFAMILY PROTEIN C4A8.06C"/>
    <property type="match status" value="1"/>
</dbReference>